<evidence type="ECO:0000313" key="4">
    <source>
        <dbReference type="EMBL" id="PWG62048.1"/>
    </source>
</evidence>
<dbReference type="AlphaFoldDB" id="A0A2U2MZ04"/>
<dbReference type="InterPro" id="IPR051257">
    <property type="entry name" value="Diverse_CBS-Domain"/>
</dbReference>
<accession>A0A2U2MZ04</accession>
<dbReference type="EMBL" id="QFFI01000023">
    <property type="protein sequence ID" value="PWG62048.1"/>
    <property type="molecule type" value="Genomic_DNA"/>
</dbReference>
<feature type="domain" description="CBS" evidence="3">
    <location>
        <begin position="8"/>
        <end position="66"/>
    </location>
</feature>
<evidence type="ECO:0000313" key="5">
    <source>
        <dbReference type="Proteomes" id="UP000245474"/>
    </source>
</evidence>
<dbReference type="PROSITE" id="PS51371">
    <property type="entry name" value="CBS"/>
    <property type="match status" value="2"/>
</dbReference>
<dbReference type="Pfam" id="PF00571">
    <property type="entry name" value="CBS"/>
    <property type="match status" value="2"/>
</dbReference>
<dbReference type="PANTHER" id="PTHR43080:SF2">
    <property type="entry name" value="CBS DOMAIN-CONTAINING PROTEIN"/>
    <property type="match status" value="1"/>
</dbReference>
<comment type="caution">
    <text evidence="4">The sequence shown here is derived from an EMBL/GenBank/DDBJ whole genome shotgun (WGS) entry which is preliminary data.</text>
</comment>
<protein>
    <submittedName>
        <fullName evidence="4">CBS domain-containing protein</fullName>
    </submittedName>
</protein>
<name>A0A2U2MZ04_9GAMM</name>
<dbReference type="SMART" id="SM00116">
    <property type="entry name" value="CBS"/>
    <property type="match status" value="2"/>
</dbReference>
<dbReference type="PANTHER" id="PTHR43080">
    <property type="entry name" value="CBS DOMAIN-CONTAINING PROTEIN CBSX3, MITOCHONDRIAL"/>
    <property type="match status" value="1"/>
</dbReference>
<sequence length="135" mass="15085">MGHIAEVMTRRPVALAPDDTVETAYRLFEREHFHHLPVVDGQRLVGVVSDRDVLRAVSPFLETGSERDRDRYTLRRALHMVMTRKVITASPQDTLAAAADRMIVARVGCLPVCEAERLVGIVTRSDLLKVLVAGR</sequence>
<reference evidence="4 5" key="1">
    <citation type="submission" date="2018-05" db="EMBL/GenBank/DDBJ databases">
        <title>Spiribacter halobius sp. nov., a moderately halophilic bacterium isolated from marine solar saltern.</title>
        <authorList>
            <person name="Zheng W.-S."/>
            <person name="Lu D.-C."/>
            <person name="Du Z.-J."/>
        </authorList>
    </citation>
    <scope>NUCLEOTIDE SEQUENCE [LARGE SCALE GENOMIC DNA]</scope>
    <source>
        <strain evidence="4 5">E85</strain>
    </source>
</reference>
<dbReference type="InterPro" id="IPR046342">
    <property type="entry name" value="CBS_dom_sf"/>
</dbReference>
<dbReference type="SUPFAM" id="SSF54631">
    <property type="entry name" value="CBS-domain pair"/>
    <property type="match status" value="1"/>
</dbReference>
<gene>
    <name evidence="4" type="ORF">DEM34_13795</name>
</gene>
<evidence type="ECO:0000259" key="3">
    <source>
        <dbReference type="PROSITE" id="PS51371"/>
    </source>
</evidence>
<organism evidence="4 5">
    <name type="scientific">Sediminicurvatus halobius</name>
    <dbReference type="NCBI Taxonomy" id="2182432"/>
    <lineage>
        <taxon>Bacteria</taxon>
        <taxon>Pseudomonadati</taxon>
        <taxon>Pseudomonadota</taxon>
        <taxon>Gammaproteobacteria</taxon>
        <taxon>Chromatiales</taxon>
        <taxon>Ectothiorhodospiraceae</taxon>
        <taxon>Sediminicurvatus</taxon>
    </lineage>
</organism>
<dbReference type="CDD" id="cd04584">
    <property type="entry name" value="CBS_pair_AcuB_like"/>
    <property type="match status" value="1"/>
</dbReference>
<feature type="domain" description="CBS" evidence="3">
    <location>
        <begin position="82"/>
        <end position="135"/>
    </location>
</feature>
<keyword evidence="1 2" id="KW-0129">CBS domain</keyword>
<keyword evidence="5" id="KW-1185">Reference proteome</keyword>
<dbReference type="Gene3D" id="3.10.580.10">
    <property type="entry name" value="CBS-domain"/>
    <property type="match status" value="1"/>
</dbReference>
<proteinExistence type="predicted"/>
<dbReference type="InterPro" id="IPR000644">
    <property type="entry name" value="CBS_dom"/>
</dbReference>
<evidence type="ECO:0000256" key="1">
    <source>
        <dbReference type="ARBA" id="ARBA00023122"/>
    </source>
</evidence>
<evidence type="ECO:0000256" key="2">
    <source>
        <dbReference type="PROSITE-ProRule" id="PRU00703"/>
    </source>
</evidence>
<dbReference type="Proteomes" id="UP000245474">
    <property type="component" value="Unassembled WGS sequence"/>
</dbReference>